<dbReference type="InterPro" id="IPR036236">
    <property type="entry name" value="Znf_C2H2_sf"/>
</dbReference>
<feature type="domain" description="C2H2-type" evidence="10">
    <location>
        <begin position="33"/>
        <end position="60"/>
    </location>
</feature>
<evidence type="ECO:0000256" key="8">
    <source>
        <dbReference type="ARBA" id="ARBA00023242"/>
    </source>
</evidence>
<comment type="caution">
    <text evidence="11">The sequence shown here is derived from an EMBL/GenBank/DDBJ whole genome shotgun (WGS) entry which is preliminary data.</text>
</comment>
<keyword evidence="3" id="KW-0677">Repeat</keyword>
<keyword evidence="8" id="KW-0539">Nucleus</keyword>
<accession>A0AAN9B5J8</accession>
<dbReference type="Gene3D" id="3.30.160.60">
    <property type="entry name" value="Classic Zinc Finger"/>
    <property type="match status" value="4"/>
</dbReference>
<organism evidence="11 12">
    <name type="scientific">Littorina saxatilis</name>
    <dbReference type="NCBI Taxonomy" id="31220"/>
    <lineage>
        <taxon>Eukaryota</taxon>
        <taxon>Metazoa</taxon>
        <taxon>Spiralia</taxon>
        <taxon>Lophotrochozoa</taxon>
        <taxon>Mollusca</taxon>
        <taxon>Gastropoda</taxon>
        <taxon>Caenogastropoda</taxon>
        <taxon>Littorinimorpha</taxon>
        <taxon>Littorinoidea</taxon>
        <taxon>Littorinidae</taxon>
        <taxon>Littorina</taxon>
    </lineage>
</organism>
<keyword evidence="7" id="KW-0804">Transcription</keyword>
<keyword evidence="5" id="KW-0862">Zinc</keyword>
<dbReference type="GO" id="GO:0005634">
    <property type="term" value="C:nucleus"/>
    <property type="evidence" value="ECO:0007669"/>
    <property type="project" value="UniProtKB-SubCell"/>
</dbReference>
<evidence type="ECO:0000256" key="5">
    <source>
        <dbReference type="ARBA" id="ARBA00022833"/>
    </source>
</evidence>
<dbReference type="PANTHER" id="PTHR24379:SF121">
    <property type="entry name" value="C2H2-TYPE DOMAIN-CONTAINING PROTEIN"/>
    <property type="match status" value="1"/>
</dbReference>
<dbReference type="PROSITE" id="PS00028">
    <property type="entry name" value="ZINC_FINGER_C2H2_1"/>
    <property type="match status" value="3"/>
</dbReference>
<feature type="domain" description="C2H2-type" evidence="10">
    <location>
        <begin position="61"/>
        <end position="89"/>
    </location>
</feature>
<protein>
    <recommendedName>
        <fullName evidence="10">C2H2-type domain-containing protein</fullName>
    </recommendedName>
</protein>
<sequence>MCGYRSRDNTTYYLHYHKYFKHGIPLPKGWTAYTCDLCGKELYTKFQLKDHKRTHAEKTPFVCELCGAGFQSRSNLHSHVLHRHKEEKKHSCNGCDRTFKTRTQLAVHERTHTGVRPFSCPQCTYRSTTRGNMRLHLVNRHKMPNTVARDIMRDMRPDVDLSLKPLWQQVASDTGELVLG</sequence>
<evidence type="ECO:0000259" key="10">
    <source>
        <dbReference type="PROSITE" id="PS50157"/>
    </source>
</evidence>
<keyword evidence="4 9" id="KW-0863">Zinc-finger</keyword>
<proteinExistence type="predicted"/>
<gene>
    <name evidence="11" type="ORF">V1264_003688</name>
</gene>
<evidence type="ECO:0000256" key="2">
    <source>
        <dbReference type="ARBA" id="ARBA00022723"/>
    </source>
</evidence>
<dbReference type="PROSITE" id="PS50157">
    <property type="entry name" value="ZINC_FINGER_C2H2_2"/>
    <property type="match status" value="3"/>
</dbReference>
<dbReference type="Proteomes" id="UP001374579">
    <property type="component" value="Unassembled WGS sequence"/>
</dbReference>
<evidence type="ECO:0000256" key="7">
    <source>
        <dbReference type="ARBA" id="ARBA00023163"/>
    </source>
</evidence>
<dbReference type="Pfam" id="PF12874">
    <property type="entry name" value="zf-met"/>
    <property type="match status" value="1"/>
</dbReference>
<evidence type="ECO:0000256" key="1">
    <source>
        <dbReference type="ARBA" id="ARBA00004123"/>
    </source>
</evidence>
<dbReference type="PANTHER" id="PTHR24379">
    <property type="entry name" value="KRAB AND ZINC FINGER DOMAIN-CONTAINING"/>
    <property type="match status" value="1"/>
</dbReference>
<dbReference type="SUPFAM" id="SSF57667">
    <property type="entry name" value="beta-beta-alpha zinc fingers"/>
    <property type="match status" value="2"/>
</dbReference>
<keyword evidence="2" id="KW-0479">Metal-binding</keyword>
<evidence type="ECO:0000256" key="3">
    <source>
        <dbReference type="ARBA" id="ARBA00022737"/>
    </source>
</evidence>
<evidence type="ECO:0000313" key="12">
    <source>
        <dbReference type="Proteomes" id="UP001374579"/>
    </source>
</evidence>
<reference evidence="11 12" key="1">
    <citation type="submission" date="2024-02" db="EMBL/GenBank/DDBJ databases">
        <title>Chromosome-scale genome assembly of the rough periwinkle Littorina saxatilis.</title>
        <authorList>
            <person name="De Jode A."/>
            <person name="Faria R."/>
            <person name="Formenti G."/>
            <person name="Sims Y."/>
            <person name="Smith T.P."/>
            <person name="Tracey A."/>
            <person name="Wood J.M.D."/>
            <person name="Zagrodzka Z.B."/>
            <person name="Johannesson K."/>
            <person name="Butlin R.K."/>
            <person name="Leder E.H."/>
        </authorList>
    </citation>
    <scope>NUCLEOTIDE SEQUENCE [LARGE SCALE GENOMIC DNA]</scope>
    <source>
        <strain evidence="11">Snail1</strain>
        <tissue evidence="11">Muscle</tissue>
    </source>
</reference>
<evidence type="ECO:0000256" key="4">
    <source>
        <dbReference type="ARBA" id="ARBA00022771"/>
    </source>
</evidence>
<keyword evidence="6" id="KW-0805">Transcription regulation</keyword>
<dbReference type="Pfam" id="PF00096">
    <property type="entry name" value="zf-C2H2"/>
    <property type="match status" value="2"/>
</dbReference>
<feature type="domain" description="C2H2-type" evidence="10">
    <location>
        <begin position="90"/>
        <end position="117"/>
    </location>
</feature>
<dbReference type="InterPro" id="IPR013087">
    <property type="entry name" value="Znf_C2H2_type"/>
</dbReference>
<evidence type="ECO:0000256" key="6">
    <source>
        <dbReference type="ARBA" id="ARBA00023015"/>
    </source>
</evidence>
<evidence type="ECO:0000313" key="11">
    <source>
        <dbReference type="EMBL" id="KAK7099563.1"/>
    </source>
</evidence>
<dbReference type="FunFam" id="3.30.160.60:FF:000446">
    <property type="entry name" value="Zinc finger protein"/>
    <property type="match status" value="1"/>
</dbReference>
<dbReference type="GO" id="GO:0008270">
    <property type="term" value="F:zinc ion binding"/>
    <property type="evidence" value="ECO:0007669"/>
    <property type="project" value="UniProtKB-KW"/>
</dbReference>
<comment type="subcellular location">
    <subcellularLocation>
        <location evidence="1">Nucleus</location>
    </subcellularLocation>
</comment>
<evidence type="ECO:0000256" key="9">
    <source>
        <dbReference type="PROSITE-ProRule" id="PRU00042"/>
    </source>
</evidence>
<name>A0AAN9B5J8_9CAEN</name>
<dbReference type="AlphaFoldDB" id="A0AAN9B5J8"/>
<dbReference type="SMART" id="SM00355">
    <property type="entry name" value="ZnF_C2H2"/>
    <property type="match status" value="4"/>
</dbReference>
<dbReference type="EMBL" id="JBAMIC010000012">
    <property type="protein sequence ID" value="KAK7099563.1"/>
    <property type="molecule type" value="Genomic_DNA"/>
</dbReference>
<keyword evidence="12" id="KW-1185">Reference proteome</keyword>
<dbReference type="FunFam" id="3.30.160.60:FF:000003">
    <property type="entry name" value="Zinc finger protein 3 homolog"/>
    <property type="match status" value="1"/>
</dbReference>